<comment type="caution">
    <text evidence="1">The sequence shown here is derived from an EMBL/GenBank/DDBJ whole genome shotgun (WGS) entry which is preliminary data.</text>
</comment>
<dbReference type="AlphaFoldDB" id="A0A085ZPT3"/>
<dbReference type="EMBL" id="JPRL01000001">
    <property type="protein sequence ID" value="KFF06447.1"/>
    <property type="molecule type" value="Genomic_DNA"/>
</dbReference>
<accession>A0A085ZPT3</accession>
<organism evidence="1 2">
    <name type="scientific">Flavobacterium reichenbachii</name>
    <dbReference type="NCBI Taxonomy" id="362418"/>
    <lineage>
        <taxon>Bacteria</taxon>
        <taxon>Pseudomonadati</taxon>
        <taxon>Bacteroidota</taxon>
        <taxon>Flavobacteriia</taxon>
        <taxon>Flavobacteriales</taxon>
        <taxon>Flavobacteriaceae</taxon>
        <taxon>Flavobacterium</taxon>
    </lineage>
</organism>
<dbReference type="Proteomes" id="UP000028715">
    <property type="component" value="Unassembled WGS sequence"/>
</dbReference>
<keyword evidence="2" id="KW-1185">Reference proteome</keyword>
<dbReference type="RefSeq" id="WP_035684825.1">
    <property type="nucleotide sequence ID" value="NZ_JPRL01000001.1"/>
</dbReference>
<protein>
    <submittedName>
        <fullName evidence="1">Uncharacterized protein</fullName>
    </submittedName>
</protein>
<dbReference type="OrthoDB" id="706657at2"/>
<dbReference type="STRING" id="362418.IW19_13400"/>
<dbReference type="eggNOG" id="ENOG5033KG7">
    <property type="taxonomic scope" value="Bacteria"/>
</dbReference>
<sequence>MNKKNFTLLLIVFCFWTGLSYGQLDEKRVKIEITVKDGSKTITALVRSATVSFSKSAAGSVAADSGDKKSESKYYYFSLDFEKQDIALLKAFMKNKNGIDGQITMVDMNGKLPARKFEFTKATLDALSDQLTADYTSTYMSIACSSMIIDGVNLE</sequence>
<evidence type="ECO:0000313" key="2">
    <source>
        <dbReference type="Proteomes" id="UP000028715"/>
    </source>
</evidence>
<name>A0A085ZPT3_9FLAO</name>
<gene>
    <name evidence="1" type="ORF">IW19_13400</name>
</gene>
<reference evidence="1 2" key="1">
    <citation type="submission" date="2014-07" db="EMBL/GenBank/DDBJ databases">
        <title>Genome of Flavobacterium reichenbachii LMG 25512.</title>
        <authorList>
            <person name="Stropko S.J."/>
            <person name="Pipes S.E."/>
            <person name="Newman J.D."/>
        </authorList>
    </citation>
    <scope>NUCLEOTIDE SEQUENCE [LARGE SCALE GENOMIC DNA]</scope>
    <source>
        <strain evidence="1 2">LMG 25512</strain>
    </source>
</reference>
<evidence type="ECO:0000313" key="1">
    <source>
        <dbReference type="EMBL" id="KFF06447.1"/>
    </source>
</evidence>
<proteinExistence type="predicted"/>